<feature type="binding site" evidence="5">
    <location>
        <position position="127"/>
    </location>
    <ligand>
        <name>Mg(2+)</name>
        <dbReference type="ChEBI" id="CHEBI:18420"/>
    </ligand>
</feature>
<dbReference type="GO" id="GO:0016829">
    <property type="term" value="F:lyase activity"/>
    <property type="evidence" value="ECO:0007669"/>
    <property type="project" value="UniProtKB-KW"/>
</dbReference>
<evidence type="ECO:0000256" key="2">
    <source>
        <dbReference type="ARBA" id="ARBA00022723"/>
    </source>
</evidence>
<dbReference type="SUPFAM" id="SSF51621">
    <property type="entry name" value="Phosphoenolpyruvate/pyruvate domain"/>
    <property type="match status" value="1"/>
</dbReference>
<dbReference type="InterPro" id="IPR040442">
    <property type="entry name" value="Pyrv_kinase-like_dom_sf"/>
</dbReference>
<keyword evidence="2 5" id="KW-0479">Metal-binding</keyword>
<dbReference type="EMBL" id="FNFX01000001">
    <property type="protein sequence ID" value="SDK14671.1"/>
    <property type="molecule type" value="Genomic_DNA"/>
</dbReference>
<sequence>MSYPLRPRRSMLYVPGCNTHYLDRARTLAADSVILDLGDPILVDAKIQSRDNVVQAVKQGGYGKREVVIRVNDLDSIWGHDDIKAVATVGADAILFPNIESREDVLRAQQLLDDAGGKDVPMMVMIESPLAVLNVKEIAAASERVICMVMATSDLISQLHARVTHERSAILTSLSLVILAARAYGKGVIDGITSDFKNMHSFEYACRLGRDIGMDGKSLVHPAQIAYCNDAYTPQRAEVAHARLIIKALKEANEAGHGTVVVNDKLVEHHHIKAAQRLIRLAEAISELEEEFI</sequence>
<proteinExistence type="predicted"/>
<dbReference type="STRING" id="492660.SAMN05192566_0329"/>
<dbReference type="GO" id="GO:0000287">
    <property type="term" value="F:magnesium ion binding"/>
    <property type="evidence" value="ECO:0007669"/>
    <property type="project" value="TreeGrafter"/>
</dbReference>
<dbReference type="GO" id="GO:0006107">
    <property type="term" value="P:oxaloacetate metabolic process"/>
    <property type="evidence" value="ECO:0007669"/>
    <property type="project" value="TreeGrafter"/>
</dbReference>
<evidence type="ECO:0000259" key="6">
    <source>
        <dbReference type="Pfam" id="PF03328"/>
    </source>
</evidence>
<evidence type="ECO:0000256" key="4">
    <source>
        <dbReference type="PIRSR" id="PIRSR015582-1"/>
    </source>
</evidence>
<keyword evidence="7" id="KW-0456">Lyase</keyword>
<dbReference type="AlphaFoldDB" id="A0A1G8ZHX8"/>
<dbReference type="Gene3D" id="3.20.20.60">
    <property type="entry name" value="Phosphoenolpyruvate-binding domains"/>
    <property type="match status" value="1"/>
</dbReference>
<keyword evidence="3 5" id="KW-0460">Magnesium</keyword>
<protein>
    <submittedName>
        <fullName evidence="7">Citrate lyase subunit beta / citryl-CoA lyase</fullName>
    </submittedName>
</protein>
<dbReference type="Proteomes" id="UP000198629">
    <property type="component" value="Unassembled WGS sequence"/>
</dbReference>
<dbReference type="RefSeq" id="WP_176755182.1">
    <property type="nucleotide sequence ID" value="NZ_FNFX01000001.1"/>
</dbReference>
<dbReference type="InterPro" id="IPR005000">
    <property type="entry name" value="Aldolase/citrate-lyase_domain"/>
</dbReference>
<evidence type="ECO:0000313" key="7">
    <source>
        <dbReference type="EMBL" id="SDK14671.1"/>
    </source>
</evidence>
<gene>
    <name evidence="7" type="ORF">SAMN05192566_0329</name>
</gene>
<comment type="cofactor">
    <cofactor evidence="1">
        <name>Mg(2+)</name>
        <dbReference type="ChEBI" id="CHEBI:18420"/>
    </cofactor>
</comment>
<reference evidence="8" key="1">
    <citation type="submission" date="2016-10" db="EMBL/GenBank/DDBJ databases">
        <authorList>
            <person name="Varghese N."/>
            <person name="Submissions S."/>
        </authorList>
    </citation>
    <scope>NUCLEOTIDE SEQUENCE [LARGE SCALE GENOMIC DNA]</scope>
    <source>
        <strain evidence="8">CBMB127</strain>
    </source>
</reference>
<feature type="binding site" evidence="4">
    <location>
        <position position="70"/>
    </location>
    <ligand>
        <name>substrate</name>
    </ligand>
</feature>
<feature type="binding site" evidence="4">
    <location>
        <position position="127"/>
    </location>
    <ligand>
        <name>substrate</name>
    </ligand>
</feature>
<accession>A0A1G8ZHX8</accession>
<organism evidence="7 8">
    <name type="scientific">Methylophilus rhizosphaerae</name>
    <dbReference type="NCBI Taxonomy" id="492660"/>
    <lineage>
        <taxon>Bacteria</taxon>
        <taxon>Pseudomonadati</taxon>
        <taxon>Pseudomonadota</taxon>
        <taxon>Betaproteobacteria</taxon>
        <taxon>Nitrosomonadales</taxon>
        <taxon>Methylophilaceae</taxon>
        <taxon>Methylophilus</taxon>
    </lineage>
</organism>
<feature type="domain" description="HpcH/HpaI aldolase/citrate lyase" evidence="6">
    <location>
        <begin position="9"/>
        <end position="222"/>
    </location>
</feature>
<dbReference type="PANTHER" id="PTHR32308:SF10">
    <property type="entry name" value="CITRATE LYASE SUBUNIT BETA"/>
    <property type="match status" value="1"/>
</dbReference>
<evidence type="ECO:0000256" key="1">
    <source>
        <dbReference type="ARBA" id="ARBA00001946"/>
    </source>
</evidence>
<name>A0A1G8ZHX8_9PROT</name>
<dbReference type="PIRSF" id="PIRSF015582">
    <property type="entry name" value="Cit_lyase_B"/>
    <property type="match status" value="1"/>
</dbReference>
<evidence type="ECO:0000256" key="3">
    <source>
        <dbReference type="ARBA" id="ARBA00022842"/>
    </source>
</evidence>
<evidence type="ECO:0000313" key="8">
    <source>
        <dbReference type="Proteomes" id="UP000198629"/>
    </source>
</evidence>
<keyword evidence="8" id="KW-1185">Reference proteome</keyword>
<dbReference type="Pfam" id="PF03328">
    <property type="entry name" value="HpcH_HpaI"/>
    <property type="match status" value="1"/>
</dbReference>
<evidence type="ECO:0000256" key="5">
    <source>
        <dbReference type="PIRSR" id="PIRSR015582-2"/>
    </source>
</evidence>
<dbReference type="InterPro" id="IPR015813">
    <property type="entry name" value="Pyrv/PenolPyrv_kinase-like_dom"/>
</dbReference>
<dbReference type="PANTHER" id="PTHR32308">
    <property type="entry name" value="LYASE BETA SUBUNIT, PUTATIVE (AFU_ORTHOLOGUE AFUA_4G13030)-RELATED"/>
    <property type="match status" value="1"/>
</dbReference>
<dbReference type="InterPro" id="IPR011206">
    <property type="entry name" value="Citrate_lyase_beta/mcl1/mcl2"/>
</dbReference>
<feature type="binding site" evidence="5">
    <location>
        <position position="154"/>
    </location>
    <ligand>
        <name>Mg(2+)</name>
        <dbReference type="ChEBI" id="CHEBI:18420"/>
    </ligand>
</feature>